<evidence type="ECO:0000313" key="2">
    <source>
        <dbReference type="Proteomes" id="UP000265520"/>
    </source>
</evidence>
<keyword evidence="2" id="KW-1185">Reference proteome</keyword>
<reference evidence="1 2" key="1">
    <citation type="journal article" date="2018" name="Front. Plant Sci.">
        <title>Red Clover (Trifolium pratense) and Zigzag Clover (T. medium) - A Picture of Genomic Similarities and Differences.</title>
        <authorList>
            <person name="Dluhosova J."/>
            <person name="Istvanek J."/>
            <person name="Nedelnik J."/>
            <person name="Repkova J."/>
        </authorList>
    </citation>
    <scope>NUCLEOTIDE SEQUENCE [LARGE SCALE GENOMIC DNA]</scope>
    <source>
        <strain evidence="2">cv. 10/8</strain>
        <tissue evidence="1">Leaf</tissue>
    </source>
</reference>
<sequence>GGAGALRAYAEKVGKLFCQSRVAQKWMARRASQLEGCFREPLSTARRAASYGASRTFIIWELLVGSSLRRRFSSRLQLHKFFEESRAILHWKDDFNNILLNSCDG</sequence>
<comment type="caution">
    <text evidence="1">The sequence shown here is derived from an EMBL/GenBank/DDBJ whole genome shotgun (WGS) entry which is preliminary data.</text>
</comment>
<evidence type="ECO:0000313" key="1">
    <source>
        <dbReference type="EMBL" id="MCI24463.1"/>
    </source>
</evidence>
<dbReference type="EMBL" id="LXQA010141638">
    <property type="protein sequence ID" value="MCI24463.1"/>
    <property type="molecule type" value="Genomic_DNA"/>
</dbReference>
<accession>A0A392QJ93</accession>
<name>A0A392QJ93_9FABA</name>
<proteinExistence type="predicted"/>
<organism evidence="1 2">
    <name type="scientific">Trifolium medium</name>
    <dbReference type="NCBI Taxonomy" id="97028"/>
    <lineage>
        <taxon>Eukaryota</taxon>
        <taxon>Viridiplantae</taxon>
        <taxon>Streptophyta</taxon>
        <taxon>Embryophyta</taxon>
        <taxon>Tracheophyta</taxon>
        <taxon>Spermatophyta</taxon>
        <taxon>Magnoliopsida</taxon>
        <taxon>eudicotyledons</taxon>
        <taxon>Gunneridae</taxon>
        <taxon>Pentapetalae</taxon>
        <taxon>rosids</taxon>
        <taxon>fabids</taxon>
        <taxon>Fabales</taxon>
        <taxon>Fabaceae</taxon>
        <taxon>Papilionoideae</taxon>
        <taxon>50 kb inversion clade</taxon>
        <taxon>NPAAA clade</taxon>
        <taxon>Hologalegina</taxon>
        <taxon>IRL clade</taxon>
        <taxon>Trifolieae</taxon>
        <taxon>Trifolium</taxon>
    </lineage>
</organism>
<dbReference type="Proteomes" id="UP000265520">
    <property type="component" value="Unassembled WGS sequence"/>
</dbReference>
<feature type="non-terminal residue" evidence="1">
    <location>
        <position position="1"/>
    </location>
</feature>
<dbReference type="AlphaFoldDB" id="A0A392QJ93"/>
<protein>
    <submittedName>
        <fullName evidence="1">Uncharacterized protein</fullName>
    </submittedName>
</protein>